<name>A0A5S4ZUA7_9FIRM</name>
<comment type="caution">
    <text evidence="1">The sequence shown here is derived from an EMBL/GenBank/DDBJ whole genome shotgun (WGS) entry which is preliminary data.</text>
</comment>
<organism evidence="1 2">
    <name type="scientific">Desulfallas thermosapovorans DSM 6562</name>
    <dbReference type="NCBI Taxonomy" id="1121431"/>
    <lineage>
        <taxon>Bacteria</taxon>
        <taxon>Bacillati</taxon>
        <taxon>Bacillota</taxon>
        <taxon>Clostridia</taxon>
        <taxon>Eubacteriales</taxon>
        <taxon>Desulfallaceae</taxon>
        <taxon>Desulfallas</taxon>
    </lineage>
</organism>
<evidence type="ECO:0000313" key="1">
    <source>
        <dbReference type="EMBL" id="TYO96280.1"/>
    </source>
</evidence>
<sequence>MPEPRWLVVDKKLLLGLVVAVLVLLGIYRGAGAYYTKISVPPEELLAAAMEKTLHAGSLRFSMLVKIGDRVISDVQGVRVAPDRVHITGTMQDMPVEFIHTGEKTFIKGYWSDNWTLLEGNKMAESELFVTEFNPLGNFNFKDVPIIKELKAEEIDGVKYRVLELKPIVQNALMELSYDDFKYCIWVHPSDQVISRARIEATGKHGKRDKLEINMKMWDFNKQLQVTAPDV</sequence>
<evidence type="ECO:0000313" key="2">
    <source>
        <dbReference type="Proteomes" id="UP000323166"/>
    </source>
</evidence>
<accession>A0A5S4ZUA7</accession>
<proteinExistence type="predicted"/>
<dbReference type="Proteomes" id="UP000323166">
    <property type="component" value="Unassembled WGS sequence"/>
</dbReference>
<dbReference type="RefSeq" id="WP_166511258.1">
    <property type="nucleotide sequence ID" value="NZ_VNHM01000005.1"/>
</dbReference>
<protein>
    <recommendedName>
        <fullName evidence="3">LppX_LprAFG lipoprotein</fullName>
    </recommendedName>
</protein>
<keyword evidence="2" id="KW-1185">Reference proteome</keyword>
<dbReference type="AlphaFoldDB" id="A0A5S4ZUA7"/>
<evidence type="ECO:0008006" key="3">
    <source>
        <dbReference type="Google" id="ProtNLM"/>
    </source>
</evidence>
<reference evidence="1 2" key="1">
    <citation type="submission" date="2019-07" db="EMBL/GenBank/DDBJ databases">
        <title>Genomic Encyclopedia of Type Strains, Phase I: the one thousand microbial genomes (KMG-I) project.</title>
        <authorList>
            <person name="Kyrpides N."/>
        </authorList>
    </citation>
    <scope>NUCLEOTIDE SEQUENCE [LARGE SCALE GENOMIC DNA]</scope>
    <source>
        <strain evidence="1 2">DSM 6562</strain>
    </source>
</reference>
<gene>
    <name evidence="1" type="ORF">LX24_01238</name>
</gene>
<dbReference type="Gene3D" id="2.50.20.20">
    <property type="match status" value="1"/>
</dbReference>
<dbReference type="EMBL" id="VNHM01000005">
    <property type="protein sequence ID" value="TYO96280.1"/>
    <property type="molecule type" value="Genomic_DNA"/>
</dbReference>